<dbReference type="SMART" id="SM00248">
    <property type="entry name" value="ANK"/>
    <property type="match status" value="9"/>
</dbReference>
<feature type="repeat" description="ANK" evidence="3">
    <location>
        <begin position="824"/>
        <end position="857"/>
    </location>
</feature>
<dbReference type="OrthoDB" id="5418336at2759"/>
<dbReference type="RefSeq" id="XP_033590583.1">
    <property type="nucleotide sequence ID" value="XM_033736905.1"/>
</dbReference>
<feature type="repeat" description="ANK" evidence="3">
    <location>
        <begin position="888"/>
        <end position="920"/>
    </location>
</feature>
<feature type="repeat" description="ANK" evidence="3">
    <location>
        <begin position="794"/>
        <end position="823"/>
    </location>
</feature>
<proteinExistence type="predicted"/>
<organism evidence="6 7">
    <name type="scientific">Neohortaea acidophila</name>
    <dbReference type="NCBI Taxonomy" id="245834"/>
    <lineage>
        <taxon>Eukaryota</taxon>
        <taxon>Fungi</taxon>
        <taxon>Dikarya</taxon>
        <taxon>Ascomycota</taxon>
        <taxon>Pezizomycotina</taxon>
        <taxon>Dothideomycetes</taxon>
        <taxon>Dothideomycetidae</taxon>
        <taxon>Mycosphaerellales</taxon>
        <taxon>Teratosphaeriaceae</taxon>
        <taxon>Neohortaea</taxon>
    </lineage>
</organism>
<dbReference type="Proteomes" id="UP000799767">
    <property type="component" value="Unassembled WGS sequence"/>
</dbReference>
<sequence length="985" mass="108373">MEALAAVGTAAGLAGNAITIIIQLHDLINDLVRADEDVKECLDELKGTTTLLADIRAICDDGGHPVAPGSIESRRHLEEAVVRCTEVCERFRERLESWTGNRGGGKKLLWRARVRVGVLGKGEIRRFREQIAACRDEVHLALSSCGLSETRGLGSRIDTKLQLIDSRGTSNTIAGPRSPLEVCRDVLSPSYVDPSLSTKPRVAGTCEWIKGDATYQTLLRGESQQLWIHGGPGKGKSTLASFISEQLASVAQQKGSSTAFLSIICSGASSSATPILQSLLWQLVEHRPALAEVLVGSQRPNFHTAVRSEEFLWMLLLKALGNLDGAKTYCLLDGLDECEDDSRRWLAKKLVDLQLDKFQCIILSRDVPHMNKAHTQIDLDSDVLSPIISQDVRRLVSAKVQELSAVVAFTPEFQEAIESQLVARSEGTFLHRNRTGAEDLPTGLSAIYQRMLSQIAGLKLHEECFEILHLLTATFRPLLLRELTALVDRKPTENLDSEQVLRDRLTLCGPLIEIRERTVKLVHQSAKEYLQSQNDGSSKVRNEPMMDLEALHLQIARTCLDCLNAGLIINCGVDSRACKATRDSTDWSDARQRAFLYYAVNHWIDHARFSPEVAQKLFAHPSAFYKQKSLVRVLWHELYARSHRGDPGPIDMPVLHLACYLGIVGWVTVLMKREKRKLRLARSLRQRDQRGFTPLGEAVRGGHEQVVRLLLDAGADVDGKDSRGMTPAILACDRGHAAMVKLMIDRGANVMMQDPTGQIPLHHAALQGNIKLVAMLLDAVQGADADARDEYFWTPLHNAVMNRDEECVRLLLAAGANAAARTKSGETALSIAASVGDETLAKMLLIEHKIDPNSRDRSGCTPLFDSASVAMSQLLLEHGAVLGARNDYGATALRSALNHRDEPLLRFLISQGADLRELDSMGQTLLHGAAFVPGDAEMGLVLLGLGLDPTVKDMYGRTALDEAIRWSNQQFADILLKHEESTGVA</sequence>
<evidence type="ECO:0000256" key="2">
    <source>
        <dbReference type="ARBA" id="ARBA00023043"/>
    </source>
</evidence>
<protein>
    <submittedName>
        <fullName evidence="6">Ankyrin repeat-containing domain protein</fullName>
    </submittedName>
</protein>
<reference evidence="6" key="1">
    <citation type="journal article" date="2020" name="Stud. Mycol.">
        <title>101 Dothideomycetes genomes: a test case for predicting lifestyles and emergence of pathogens.</title>
        <authorList>
            <person name="Haridas S."/>
            <person name="Albert R."/>
            <person name="Binder M."/>
            <person name="Bloem J."/>
            <person name="Labutti K."/>
            <person name="Salamov A."/>
            <person name="Andreopoulos B."/>
            <person name="Baker S."/>
            <person name="Barry K."/>
            <person name="Bills G."/>
            <person name="Bluhm B."/>
            <person name="Cannon C."/>
            <person name="Castanera R."/>
            <person name="Culley D."/>
            <person name="Daum C."/>
            <person name="Ezra D."/>
            <person name="Gonzalez J."/>
            <person name="Henrissat B."/>
            <person name="Kuo A."/>
            <person name="Liang C."/>
            <person name="Lipzen A."/>
            <person name="Lutzoni F."/>
            <person name="Magnuson J."/>
            <person name="Mondo S."/>
            <person name="Nolan M."/>
            <person name="Ohm R."/>
            <person name="Pangilinan J."/>
            <person name="Park H.-J."/>
            <person name="Ramirez L."/>
            <person name="Alfaro M."/>
            <person name="Sun H."/>
            <person name="Tritt A."/>
            <person name="Yoshinaga Y."/>
            <person name="Zwiers L.-H."/>
            <person name="Turgeon B."/>
            <person name="Goodwin S."/>
            <person name="Spatafora J."/>
            <person name="Crous P."/>
            <person name="Grigoriev I."/>
        </authorList>
    </citation>
    <scope>NUCLEOTIDE SEQUENCE</scope>
    <source>
        <strain evidence="6">CBS 113389</strain>
    </source>
</reference>
<dbReference type="InterPro" id="IPR056884">
    <property type="entry name" value="NPHP3-like_N"/>
</dbReference>
<name>A0A6A6PX01_9PEZI</name>
<dbReference type="PROSITE" id="PS50297">
    <property type="entry name" value="ANK_REP_REGION"/>
    <property type="match status" value="5"/>
</dbReference>
<dbReference type="AlphaFoldDB" id="A0A6A6PX01"/>
<feature type="domain" description="Nephrocystin 3-like N-terminal" evidence="5">
    <location>
        <begin position="204"/>
        <end position="365"/>
    </location>
</feature>
<dbReference type="EMBL" id="MU001634">
    <property type="protein sequence ID" value="KAF2484013.1"/>
    <property type="molecule type" value="Genomic_DNA"/>
</dbReference>
<dbReference type="PANTHER" id="PTHR24171">
    <property type="entry name" value="ANKYRIN REPEAT DOMAIN-CONTAINING PROTEIN 39-RELATED"/>
    <property type="match status" value="1"/>
</dbReference>
<dbReference type="Gene3D" id="3.40.50.300">
    <property type="entry name" value="P-loop containing nucleotide triphosphate hydrolases"/>
    <property type="match status" value="1"/>
</dbReference>
<keyword evidence="7" id="KW-1185">Reference proteome</keyword>
<feature type="repeat" description="ANK" evidence="3">
    <location>
        <begin position="723"/>
        <end position="755"/>
    </location>
</feature>
<evidence type="ECO:0000256" key="3">
    <source>
        <dbReference type="PROSITE-ProRule" id="PRU00023"/>
    </source>
</evidence>
<dbReference type="Pfam" id="PF17111">
    <property type="entry name" value="PigL_N"/>
    <property type="match status" value="1"/>
</dbReference>
<keyword evidence="2 3" id="KW-0040">ANK repeat</keyword>
<evidence type="ECO:0000256" key="1">
    <source>
        <dbReference type="ARBA" id="ARBA00022737"/>
    </source>
</evidence>
<dbReference type="GeneID" id="54477907"/>
<dbReference type="Gene3D" id="1.25.40.20">
    <property type="entry name" value="Ankyrin repeat-containing domain"/>
    <property type="match status" value="3"/>
</dbReference>
<evidence type="ECO:0000259" key="5">
    <source>
        <dbReference type="Pfam" id="PF24883"/>
    </source>
</evidence>
<dbReference type="Pfam" id="PF12796">
    <property type="entry name" value="Ank_2"/>
    <property type="match status" value="1"/>
</dbReference>
<dbReference type="InterPro" id="IPR002110">
    <property type="entry name" value="Ankyrin_rpt"/>
</dbReference>
<evidence type="ECO:0000313" key="6">
    <source>
        <dbReference type="EMBL" id="KAF2484013.1"/>
    </source>
</evidence>
<evidence type="ECO:0000259" key="4">
    <source>
        <dbReference type="Pfam" id="PF17111"/>
    </source>
</evidence>
<evidence type="ECO:0000313" key="7">
    <source>
        <dbReference type="Proteomes" id="UP000799767"/>
    </source>
</evidence>
<dbReference type="InterPro" id="IPR027417">
    <property type="entry name" value="P-loop_NTPase"/>
</dbReference>
<dbReference type="SUPFAM" id="SSF48403">
    <property type="entry name" value="Ankyrin repeat"/>
    <property type="match status" value="1"/>
</dbReference>
<dbReference type="PROSITE" id="PS50088">
    <property type="entry name" value="ANK_REPEAT"/>
    <property type="match status" value="6"/>
</dbReference>
<feature type="repeat" description="ANK" evidence="3">
    <location>
        <begin position="756"/>
        <end position="790"/>
    </location>
</feature>
<dbReference type="SUPFAM" id="SSF52540">
    <property type="entry name" value="P-loop containing nucleoside triphosphate hydrolases"/>
    <property type="match status" value="1"/>
</dbReference>
<keyword evidence="1" id="KW-0677">Repeat</keyword>
<dbReference type="Pfam" id="PF24883">
    <property type="entry name" value="NPHP3_N"/>
    <property type="match status" value="1"/>
</dbReference>
<gene>
    <name evidence="6" type="ORF">BDY17DRAFT_322896</name>
</gene>
<accession>A0A6A6PX01</accession>
<feature type="domain" description="Azaphilone pigments biosynthesis cluster protein L N-terminal" evidence="4">
    <location>
        <begin position="11"/>
        <end position="149"/>
    </location>
</feature>
<dbReference type="InterPro" id="IPR031348">
    <property type="entry name" value="PigL_N"/>
</dbReference>
<dbReference type="Pfam" id="PF13857">
    <property type="entry name" value="Ank_5"/>
    <property type="match status" value="1"/>
</dbReference>
<dbReference type="InterPro" id="IPR036770">
    <property type="entry name" value="Ankyrin_rpt-contain_sf"/>
</dbReference>
<feature type="repeat" description="ANK" evidence="3">
    <location>
        <begin position="690"/>
        <end position="722"/>
    </location>
</feature>